<keyword evidence="3" id="KW-1185">Reference proteome</keyword>
<evidence type="ECO:0000256" key="1">
    <source>
        <dbReference type="SAM" id="MobiDB-lite"/>
    </source>
</evidence>
<protein>
    <submittedName>
        <fullName evidence="2">Uncharacterized protein</fullName>
    </submittedName>
</protein>
<reference evidence="2" key="1">
    <citation type="submission" date="2020-03" db="EMBL/GenBank/DDBJ databases">
        <title>A high-quality chromosome-level genome assembly of a woody plant with both climbing and erect habits, Rhamnella rubrinervis.</title>
        <authorList>
            <person name="Lu Z."/>
            <person name="Yang Y."/>
            <person name="Zhu X."/>
            <person name="Sun Y."/>
        </authorList>
    </citation>
    <scope>NUCLEOTIDE SEQUENCE</scope>
    <source>
        <strain evidence="2">BYM</strain>
        <tissue evidence="2">Leaf</tissue>
    </source>
</reference>
<organism evidence="2 3">
    <name type="scientific">Rhamnella rubrinervis</name>
    <dbReference type="NCBI Taxonomy" id="2594499"/>
    <lineage>
        <taxon>Eukaryota</taxon>
        <taxon>Viridiplantae</taxon>
        <taxon>Streptophyta</taxon>
        <taxon>Embryophyta</taxon>
        <taxon>Tracheophyta</taxon>
        <taxon>Spermatophyta</taxon>
        <taxon>Magnoliopsida</taxon>
        <taxon>eudicotyledons</taxon>
        <taxon>Gunneridae</taxon>
        <taxon>Pentapetalae</taxon>
        <taxon>rosids</taxon>
        <taxon>fabids</taxon>
        <taxon>Rosales</taxon>
        <taxon>Rhamnaceae</taxon>
        <taxon>rhamnoid group</taxon>
        <taxon>Rhamneae</taxon>
        <taxon>Rhamnella</taxon>
    </lineage>
</organism>
<evidence type="ECO:0000313" key="2">
    <source>
        <dbReference type="EMBL" id="KAF3445379.1"/>
    </source>
</evidence>
<evidence type="ECO:0000313" key="3">
    <source>
        <dbReference type="Proteomes" id="UP000796880"/>
    </source>
</evidence>
<feature type="region of interest" description="Disordered" evidence="1">
    <location>
        <begin position="1"/>
        <end position="76"/>
    </location>
</feature>
<feature type="compositionally biased region" description="Basic and acidic residues" evidence="1">
    <location>
        <begin position="33"/>
        <end position="45"/>
    </location>
</feature>
<comment type="caution">
    <text evidence="2">The sequence shown here is derived from an EMBL/GenBank/DDBJ whole genome shotgun (WGS) entry which is preliminary data.</text>
</comment>
<dbReference type="AlphaFoldDB" id="A0A8K0H4E7"/>
<dbReference type="EMBL" id="VOIH02000005">
    <property type="protein sequence ID" value="KAF3445379.1"/>
    <property type="molecule type" value="Genomic_DNA"/>
</dbReference>
<proteinExistence type="predicted"/>
<dbReference type="Proteomes" id="UP000796880">
    <property type="component" value="Unassembled WGS sequence"/>
</dbReference>
<name>A0A8K0H4E7_9ROSA</name>
<gene>
    <name evidence="2" type="ORF">FNV43_RR10555</name>
</gene>
<accession>A0A8K0H4E7</accession>
<sequence>MNKTMRWTEEEQAGRQEDRASGVEAMGMGMGWRDSDREKEWWIREGKRRKRREKEKRGTREVGRARKRENGSDIQG</sequence>
<feature type="compositionally biased region" description="Basic and acidic residues" evidence="1">
    <location>
        <begin position="55"/>
        <end position="76"/>
    </location>
</feature>
<feature type="compositionally biased region" description="Basic and acidic residues" evidence="1">
    <location>
        <begin position="1"/>
        <end position="21"/>
    </location>
</feature>